<evidence type="ECO:0000313" key="2">
    <source>
        <dbReference type="EMBL" id="KAK6953016.1"/>
    </source>
</evidence>
<dbReference type="AlphaFoldDB" id="A0AAX6MKM0"/>
<comment type="caution">
    <text evidence="2">The sequence shown here is derived from an EMBL/GenBank/DDBJ whole genome shotgun (WGS) entry which is preliminary data.</text>
</comment>
<dbReference type="Pfam" id="PF12937">
    <property type="entry name" value="F-box-like"/>
    <property type="match status" value="1"/>
</dbReference>
<dbReference type="InterPro" id="IPR036047">
    <property type="entry name" value="F-box-like_dom_sf"/>
</dbReference>
<dbReference type="Proteomes" id="UP001369815">
    <property type="component" value="Unassembled WGS sequence"/>
</dbReference>
<reference evidence="2 3" key="1">
    <citation type="journal article" date="2024" name="Front Chem Biol">
        <title>Unveiling the potential of Daldinia eschscholtzii MFLUCC 19-0629 through bioactivity and bioinformatics studies for enhanced sustainable agriculture production.</title>
        <authorList>
            <person name="Brooks S."/>
            <person name="Weaver J.A."/>
            <person name="Klomchit A."/>
            <person name="Alharthi S.A."/>
            <person name="Onlamun T."/>
            <person name="Nurani R."/>
            <person name="Vong T.K."/>
            <person name="Alberti F."/>
            <person name="Greco C."/>
        </authorList>
    </citation>
    <scope>NUCLEOTIDE SEQUENCE [LARGE SCALE GENOMIC DNA]</scope>
    <source>
        <strain evidence="2">MFLUCC 19-0629</strain>
    </source>
</reference>
<name>A0AAX6MKM0_9PEZI</name>
<evidence type="ECO:0000313" key="3">
    <source>
        <dbReference type="Proteomes" id="UP001369815"/>
    </source>
</evidence>
<gene>
    <name evidence="2" type="ORF">Daesc_005313</name>
</gene>
<keyword evidence="3" id="KW-1185">Reference proteome</keyword>
<feature type="domain" description="F-box" evidence="1">
    <location>
        <begin position="12"/>
        <end position="47"/>
    </location>
</feature>
<accession>A0AAX6MKM0</accession>
<evidence type="ECO:0000259" key="1">
    <source>
        <dbReference type="Pfam" id="PF12937"/>
    </source>
</evidence>
<dbReference type="EMBL" id="JBANMG010000005">
    <property type="protein sequence ID" value="KAK6953016.1"/>
    <property type="molecule type" value="Genomic_DNA"/>
</dbReference>
<protein>
    <recommendedName>
        <fullName evidence="1">F-box domain-containing protein</fullName>
    </recommendedName>
</protein>
<dbReference type="Gene3D" id="1.20.1280.50">
    <property type="match status" value="1"/>
</dbReference>
<dbReference type="SUPFAM" id="SSF81383">
    <property type="entry name" value="F-box domain"/>
    <property type="match status" value="1"/>
</dbReference>
<proteinExistence type="predicted"/>
<dbReference type="CDD" id="cd09917">
    <property type="entry name" value="F-box_SF"/>
    <property type="match status" value="1"/>
</dbReference>
<dbReference type="InterPro" id="IPR001810">
    <property type="entry name" value="F-box_dom"/>
</dbReference>
<sequence>MELTIQPPFHITEILEQILLHLEPRDIIAYAQRVCKQWQQVISGNQLLAGAVELFFSHAFIKAPGGLYLIPSGGFRDEKCMQPEPQRLWLLKNASWRQMQIAQPPITKLYWELFQRSGRTHGRMPEMQAEFTFPGGIRTGDYYDLVVGTCACHELFWPEFEWPTVPMEFKNQEREFRDSEVYGEEYS</sequence>
<organism evidence="2 3">
    <name type="scientific">Daldinia eschscholtzii</name>
    <dbReference type="NCBI Taxonomy" id="292717"/>
    <lineage>
        <taxon>Eukaryota</taxon>
        <taxon>Fungi</taxon>
        <taxon>Dikarya</taxon>
        <taxon>Ascomycota</taxon>
        <taxon>Pezizomycotina</taxon>
        <taxon>Sordariomycetes</taxon>
        <taxon>Xylariomycetidae</taxon>
        <taxon>Xylariales</taxon>
        <taxon>Hypoxylaceae</taxon>
        <taxon>Daldinia</taxon>
    </lineage>
</organism>